<dbReference type="InterPro" id="IPR011990">
    <property type="entry name" value="TPR-like_helical_dom_sf"/>
</dbReference>
<feature type="region of interest" description="Disordered" evidence="1">
    <location>
        <begin position="1"/>
        <end position="32"/>
    </location>
</feature>
<dbReference type="CDD" id="cd02956">
    <property type="entry name" value="ybbN"/>
    <property type="match status" value="1"/>
</dbReference>
<dbReference type="Gene3D" id="3.40.30.10">
    <property type="entry name" value="Glutaredoxin"/>
    <property type="match status" value="1"/>
</dbReference>
<dbReference type="InterPro" id="IPR036249">
    <property type="entry name" value="Thioredoxin-like_sf"/>
</dbReference>
<dbReference type="EMBL" id="CAESAF010000056">
    <property type="protein sequence ID" value="CAB4337055.1"/>
    <property type="molecule type" value="Genomic_DNA"/>
</dbReference>
<sequence>MSLPPNFGRAVDLSSLGKPKPEPAGPMPGTEITPQNLTEEFLALSKSKPVILICWSPRSAESQEIVAILGKLASDDQGQWILGRVDVDAQPQVAQALQARAVPFAVAIINEQMVPLFEKPYPEAQIRMVIDKVLALSAEQGVGEAPVEKIEPEEEEALAALDAGDYSTAEAAYKKLLARKPGDSFATLGLAQTQLLARTDGLDGAKIMQDALSSPDDLDIQMKCADIEIVSGYLEPSFARLLRLIQLLDGPEQKKAKDRLLELFALVDPADPRVIKARAALANALF</sequence>
<dbReference type="Gene3D" id="1.25.40.10">
    <property type="entry name" value="Tetratricopeptide repeat domain"/>
    <property type="match status" value="1"/>
</dbReference>
<evidence type="ECO:0000256" key="1">
    <source>
        <dbReference type="SAM" id="MobiDB-lite"/>
    </source>
</evidence>
<reference evidence="2" key="1">
    <citation type="submission" date="2020-05" db="EMBL/GenBank/DDBJ databases">
        <authorList>
            <person name="Chiriac C."/>
            <person name="Salcher M."/>
            <person name="Ghai R."/>
            <person name="Kavagutti S V."/>
        </authorList>
    </citation>
    <scope>NUCLEOTIDE SEQUENCE</scope>
</reference>
<dbReference type="SUPFAM" id="SSF52833">
    <property type="entry name" value="Thioredoxin-like"/>
    <property type="match status" value="1"/>
</dbReference>
<evidence type="ECO:0000313" key="2">
    <source>
        <dbReference type="EMBL" id="CAB4337055.1"/>
    </source>
</evidence>
<protein>
    <submittedName>
        <fullName evidence="2">Unannotated protein</fullName>
    </submittedName>
</protein>
<dbReference type="Pfam" id="PF14561">
    <property type="entry name" value="TPR_20"/>
    <property type="match status" value="1"/>
</dbReference>
<accession>A0A6J5Z2U8</accession>
<proteinExistence type="predicted"/>
<organism evidence="2">
    <name type="scientific">freshwater metagenome</name>
    <dbReference type="NCBI Taxonomy" id="449393"/>
    <lineage>
        <taxon>unclassified sequences</taxon>
        <taxon>metagenomes</taxon>
        <taxon>ecological metagenomes</taxon>
    </lineage>
</organism>
<gene>
    <name evidence="2" type="ORF">UFOPK3574_00631</name>
</gene>
<dbReference type="AlphaFoldDB" id="A0A6J5Z2U8"/>
<name>A0A6J5Z2U8_9ZZZZ</name>